<dbReference type="EMBL" id="JBIAPI010000013">
    <property type="protein sequence ID" value="MFF3228151.1"/>
    <property type="molecule type" value="Genomic_DNA"/>
</dbReference>
<gene>
    <name evidence="1" type="ORF">ACFYV7_35525</name>
</gene>
<protein>
    <submittedName>
        <fullName evidence="1">Uncharacterized protein</fullName>
    </submittedName>
</protein>
<comment type="caution">
    <text evidence="1">The sequence shown here is derived from an EMBL/GenBank/DDBJ whole genome shotgun (WGS) entry which is preliminary data.</text>
</comment>
<organism evidence="1 2">
    <name type="scientific">Nocardia suismassiliense</name>
    <dbReference type="NCBI Taxonomy" id="2077092"/>
    <lineage>
        <taxon>Bacteria</taxon>
        <taxon>Bacillati</taxon>
        <taxon>Actinomycetota</taxon>
        <taxon>Actinomycetes</taxon>
        <taxon>Mycobacteriales</taxon>
        <taxon>Nocardiaceae</taxon>
        <taxon>Nocardia</taxon>
    </lineage>
</organism>
<dbReference type="Proteomes" id="UP001601948">
    <property type="component" value="Unassembled WGS sequence"/>
</dbReference>
<accession>A0ABW6R3R5</accession>
<evidence type="ECO:0000313" key="1">
    <source>
        <dbReference type="EMBL" id="MFF3228151.1"/>
    </source>
</evidence>
<evidence type="ECO:0000313" key="2">
    <source>
        <dbReference type="Proteomes" id="UP001601948"/>
    </source>
</evidence>
<keyword evidence="2" id="KW-1185">Reference proteome</keyword>
<name>A0ABW6R3R5_9NOCA</name>
<proteinExistence type="predicted"/>
<dbReference type="RefSeq" id="WP_387724727.1">
    <property type="nucleotide sequence ID" value="NZ_JBIAPI010000013.1"/>
</dbReference>
<reference evidence="1 2" key="1">
    <citation type="submission" date="2024-10" db="EMBL/GenBank/DDBJ databases">
        <title>The Natural Products Discovery Center: Release of the First 8490 Sequenced Strains for Exploring Actinobacteria Biosynthetic Diversity.</title>
        <authorList>
            <person name="Kalkreuter E."/>
            <person name="Kautsar S.A."/>
            <person name="Yang D."/>
            <person name="Bader C.D."/>
            <person name="Teijaro C.N."/>
            <person name="Fluegel L."/>
            <person name="Davis C.M."/>
            <person name="Simpson J.R."/>
            <person name="Lauterbach L."/>
            <person name="Steele A.D."/>
            <person name="Gui C."/>
            <person name="Meng S."/>
            <person name="Li G."/>
            <person name="Viehrig K."/>
            <person name="Ye F."/>
            <person name="Su P."/>
            <person name="Kiefer A.F."/>
            <person name="Nichols A."/>
            <person name="Cepeda A.J."/>
            <person name="Yan W."/>
            <person name="Fan B."/>
            <person name="Jiang Y."/>
            <person name="Adhikari A."/>
            <person name="Zheng C.-J."/>
            <person name="Schuster L."/>
            <person name="Cowan T.M."/>
            <person name="Smanski M.J."/>
            <person name="Chevrette M.G."/>
            <person name="De Carvalho L.P.S."/>
            <person name="Shen B."/>
        </authorList>
    </citation>
    <scope>NUCLEOTIDE SEQUENCE [LARGE SCALE GENOMIC DNA]</scope>
    <source>
        <strain evidence="1 2">NPDC003040</strain>
    </source>
</reference>
<sequence length="148" mass="16541">MPIVTGEMAAMLNVLGLRKGDNRILDVIVLVGPSMEVEQFDFGDVQSTYYLFRQAGTELLFENEVLVSAMVRTQPDSEDETYALYPRPDNLLEGLSPTATRTEVTALLGQPERTGPNFDRYEVNDHYLHFEFDAAGRVAKLSALLEPV</sequence>